<dbReference type="SUPFAM" id="SSF52200">
    <property type="entry name" value="Toll/Interleukin receptor TIR domain"/>
    <property type="match status" value="1"/>
</dbReference>
<dbReference type="InterPro" id="IPR011041">
    <property type="entry name" value="Quinoprot_gluc/sorb_DH_b-prop"/>
</dbReference>
<dbReference type="SUPFAM" id="SSF101908">
    <property type="entry name" value="Putative isomerase YbhE"/>
    <property type="match status" value="1"/>
</dbReference>
<feature type="region of interest" description="Disordered" evidence="4">
    <location>
        <begin position="517"/>
        <end position="537"/>
    </location>
</feature>
<dbReference type="Pfam" id="PF13676">
    <property type="entry name" value="TIR_2"/>
    <property type="match status" value="1"/>
</dbReference>
<dbReference type="PROSITE" id="PS50294">
    <property type="entry name" value="WD_REPEATS_REGION"/>
    <property type="match status" value="2"/>
</dbReference>
<dbReference type="PANTHER" id="PTHR19879">
    <property type="entry name" value="TRANSCRIPTION INITIATION FACTOR TFIID"/>
    <property type="match status" value="1"/>
</dbReference>
<keyword evidence="5" id="KW-1133">Transmembrane helix</keyword>
<dbReference type="InterPro" id="IPR015943">
    <property type="entry name" value="WD40/YVTN_repeat-like_dom_sf"/>
</dbReference>
<evidence type="ECO:0000256" key="3">
    <source>
        <dbReference type="PROSITE-ProRule" id="PRU00221"/>
    </source>
</evidence>
<evidence type="ECO:0000259" key="6">
    <source>
        <dbReference type="PROSITE" id="PS50104"/>
    </source>
</evidence>
<dbReference type="Gene3D" id="2.130.10.10">
    <property type="entry name" value="YVTN repeat-like/Quinoprotein amine dehydrogenase"/>
    <property type="match status" value="3"/>
</dbReference>
<dbReference type="PROSITE" id="PS50082">
    <property type="entry name" value="WD_REPEATS_2"/>
    <property type="match status" value="4"/>
</dbReference>
<feature type="repeat" description="WD" evidence="3">
    <location>
        <begin position="437"/>
        <end position="469"/>
    </location>
</feature>
<keyword evidence="2" id="KW-0677">Repeat</keyword>
<keyword evidence="8" id="KW-1185">Reference proteome</keyword>
<name>A0ABT4BC59_9ACTN</name>
<keyword evidence="5" id="KW-0472">Membrane</keyword>
<feature type="repeat" description="WD" evidence="3">
    <location>
        <begin position="838"/>
        <end position="871"/>
    </location>
</feature>
<dbReference type="Pfam" id="PF00400">
    <property type="entry name" value="WD40"/>
    <property type="match status" value="8"/>
</dbReference>
<evidence type="ECO:0000256" key="1">
    <source>
        <dbReference type="ARBA" id="ARBA00022574"/>
    </source>
</evidence>
<protein>
    <submittedName>
        <fullName evidence="7">TIR domain-containing protein</fullName>
    </submittedName>
</protein>
<organism evidence="7 8">
    <name type="scientific">Paractinoplanes pyxinae</name>
    <dbReference type="NCBI Taxonomy" id="2997416"/>
    <lineage>
        <taxon>Bacteria</taxon>
        <taxon>Bacillati</taxon>
        <taxon>Actinomycetota</taxon>
        <taxon>Actinomycetes</taxon>
        <taxon>Micromonosporales</taxon>
        <taxon>Micromonosporaceae</taxon>
        <taxon>Paractinoplanes</taxon>
    </lineage>
</organism>
<dbReference type="PROSITE" id="PS00678">
    <property type="entry name" value="WD_REPEATS_1"/>
    <property type="match status" value="1"/>
</dbReference>
<dbReference type="Gene3D" id="3.40.50.10140">
    <property type="entry name" value="Toll/interleukin-1 receptor homology (TIR) domain"/>
    <property type="match status" value="1"/>
</dbReference>
<gene>
    <name evidence="7" type="ORF">OWR29_36725</name>
</gene>
<dbReference type="CDD" id="cd00200">
    <property type="entry name" value="WD40"/>
    <property type="match status" value="1"/>
</dbReference>
<evidence type="ECO:0000313" key="8">
    <source>
        <dbReference type="Proteomes" id="UP001151002"/>
    </source>
</evidence>
<reference evidence="7" key="1">
    <citation type="submission" date="2022-11" db="EMBL/GenBank/DDBJ databases">
        <authorList>
            <person name="Somphong A."/>
            <person name="Phongsopitanun W."/>
        </authorList>
    </citation>
    <scope>NUCLEOTIDE SEQUENCE</scope>
    <source>
        <strain evidence="7">Pm04-4</strain>
    </source>
</reference>
<dbReference type="PANTHER" id="PTHR19879:SF9">
    <property type="entry name" value="TRANSCRIPTION INITIATION FACTOR TFIID SUBUNIT 5"/>
    <property type="match status" value="1"/>
</dbReference>
<dbReference type="InterPro" id="IPR035897">
    <property type="entry name" value="Toll_tir_struct_dom_sf"/>
</dbReference>
<evidence type="ECO:0000256" key="4">
    <source>
        <dbReference type="SAM" id="MobiDB-lite"/>
    </source>
</evidence>
<evidence type="ECO:0000313" key="7">
    <source>
        <dbReference type="EMBL" id="MCY1143577.1"/>
    </source>
</evidence>
<dbReference type="SUPFAM" id="SSF50998">
    <property type="entry name" value="Quinoprotein alcohol dehydrogenase-like"/>
    <property type="match status" value="1"/>
</dbReference>
<dbReference type="InterPro" id="IPR011047">
    <property type="entry name" value="Quinoprotein_ADH-like_sf"/>
</dbReference>
<dbReference type="SMART" id="SM00320">
    <property type="entry name" value="WD40"/>
    <property type="match status" value="13"/>
</dbReference>
<keyword evidence="1 3" id="KW-0853">WD repeat</keyword>
<feature type="domain" description="TIR" evidence="6">
    <location>
        <begin position="15"/>
        <end position="136"/>
    </location>
</feature>
<dbReference type="EMBL" id="JAPNTZ010000016">
    <property type="protein sequence ID" value="MCY1143577.1"/>
    <property type="molecule type" value="Genomic_DNA"/>
</dbReference>
<dbReference type="PROSITE" id="PS50104">
    <property type="entry name" value="TIR"/>
    <property type="match status" value="1"/>
</dbReference>
<sequence>MTAPTRGLGEHGRVAPYDAFVSYSHRRDRALAEALQSALQDFARPWYRPRALRIFRDASDLTAAPGLWSAIEQALEKSDWFVLMASPDSARSQWCRREVAWWMANRSPERFLIALTDGQIAWGADDFDWAETDAVPPTLAGFFAEEPLWVDMRSVPPERVVAEFAAPMHGRDKDSLTGEHLARRSRIRRAVRSVIAGLSILLVVAVTSAVVALDQRRTAEKRQAEAEAQTRIALSRQLSSQAEAARDSDPRTALRMGIASIAVRPGAEAETALTRTLLGSRYAGSLDGHPTQVESAVFSADGDLLVTADARELDEDGKAPAVRIWDLHDRDRPTLLSAFHPAYRTWAVAISPDSGLLAVAVPAGDIQLWDIRQPSRPVTVGEPMDGPPSDIRAMTFSPDGKTIAAAGYDDNTVRLWDVARPARPRERAVLRTDGASALAFRPDGRVLAVGGSAGTTHLWDVASSGRPVRLPSSMTVGSRDSSSWVRSVAFAPDGRTLALTASDAGYVGEMSLWNVADPRRPRRAGPPVSSGGAAEQAAFGPDGRTLAAAVADAGSSDFRVRLWSVADPVHPLPLGAPLPHRYGADLLARSPDGDTLVIGNADGGVTLWRLTDRGSPRLRSTLRRPDVAQAAAFVPDGRLLTAAADGMLTVWSDEAKPLTALAASADPRTMAVSPDGRKFAVGGGTADAGIVAVGSVDSPARPVAANTGQQNIVDDLAFSPDGRTVAAGSWDGTVQLMNVTNAASPSTIGRLRPGGDDAPPENVRAVAFAPDGKTLAVGSDRVLRLWDPAGQRPIGEPVELDGEAGAVAYSPDGRTLVAAAGNTVRLWDVASGTALGSGALHDSTVRDVAFGPDSRLLATTTSAGQVRLWDLFDRADPRQLGDPRAVGGPSWFVTFSPDGSRLAAGGGPAVYIWDLTELRTLLSDPLASACGLVGTGWTRQEWNRYVSGVPFRDTCPL</sequence>
<proteinExistence type="predicted"/>
<dbReference type="Proteomes" id="UP001151002">
    <property type="component" value="Unassembled WGS sequence"/>
</dbReference>
<dbReference type="SUPFAM" id="SSF50952">
    <property type="entry name" value="Soluble quinoprotein glucose dehydrogenase"/>
    <property type="match status" value="1"/>
</dbReference>
<comment type="caution">
    <text evidence="7">The sequence shown here is derived from an EMBL/GenBank/DDBJ whole genome shotgun (WGS) entry which is preliminary data.</text>
</comment>
<accession>A0ABT4BC59</accession>
<dbReference type="InterPro" id="IPR000157">
    <property type="entry name" value="TIR_dom"/>
</dbReference>
<keyword evidence="5" id="KW-0812">Transmembrane</keyword>
<feature type="transmembrane region" description="Helical" evidence="5">
    <location>
        <begin position="193"/>
        <end position="213"/>
    </location>
</feature>
<dbReference type="SMART" id="SM00255">
    <property type="entry name" value="TIR"/>
    <property type="match status" value="1"/>
</dbReference>
<dbReference type="InterPro" id="IPR001680">
    <property type="entry name" value="WD40_rpt"/>
</dbReference>
<evidence type="ECO:0000256" key="5">
    <source>
        <dbReference type="SAM" id="Phobius"/>
    </source>
</evidence>
<evidence type="ECO:0000256" key="2">
    <source>
        <dbReference type="ARBA" id="ARBA00022737"/>
    </source>
</evidence>
<dbReference type="RefSeq" id="WP_267568108.1">
    <property type="nucleotide sequence ID" value="NZ_JAPNTZ010000016.1"/>
</dbReference>
<feature type="repeat" description="WD" evidence="3">
    <location>
        <begin position="384"/>
        <end position="418"/>
    </location>
</feature>
<feature type="repeat" description="WD" evidence="3">
    <location>
        <begin position="706"/>
        <end position="747"/>
    </location>
</feature>
<dbReference type="InterPro" id="IPR019775">
    <property type="entry name" value="WD40_repeat_CS"/>
</dbReference>